<dbReference type="GO" id="GO:0046872">
    <property type="term" value="F:metal ion binding"/>
    <property type="evidence" value="ECO:0007669"/>
    <property type="project" value="UniProtKB-UniRule"/>
</dbReference>
<evidence type="ECO:0000256" key="4">
    <source>
        <dbReference type="ARBA" id="ARBA00038168"/>
    </source>
</evidence>
<evidence type="ECO:0000313" key="8">
    <source>
        <dbReference type="EMBL" id="CAD9124840.1"/>
    </source>
</evidence>
<evidence type="ECO:0000256" key="5">
    <source>
        <dbReference type="RuleBase" id="RU362121"/>
    </source>
</evidence>
<dbReference type="SMART" id="SM01117">
    <property type="entry name" value="Cyt-b5"/>
    <property type="match status" value="2"/>
</dbReference>
<keyword evidence="3 5" id="KW-0408">Iron</keyword>
<feature type="domain" description="Cytochrome b5 heme-binding" evidence="7">
    <location>
        <begin position="1"/>
        <end position="73"/>
    </location>
</feature>
<dbReference type="SUPFAM" id="SSF55856">
    <property type="entry name" value="Cytochrome b5-like heme/steroid binding domain"/>
    <property type="match status" value="2"/>
</dbReference>
<evidence type="ECO:0000256" key="1">
    <source>
        <dbReference type="ARBA" id="ARBA00022617"/>
    </source>
</evidence>
<evidence type="ECO:0000256" key="6">
    <source>
        <dbReference type="SAM" id="MobiDB-lite"/>
    </source>
</evidence>
<dbReference type="Pfam" id="PF00173">
    <property type="entry name" value="Cyt-b5"/>
    <property type="match status" value="1"/>
</dbReference>
<evidence type="ECO:0000259" key="7">
    <source>
        <dbReference type="PROSITE" id="PS50255"/>
    </source>
</evidence>
<protein>
    <recommendedName>
        <fullName evidence="7">Cytochrome b5 heme-binding domain-containing protein</fullName>
    </recommendedName>
</protein>
<name>A0A7S1Q7I4_ALECA</name>
<dbReference type="InterPro" id="IPR018506">
    <property type="entry name" value="Cyt_B5_heme-BS"/>
</dbReference>
<feature type="compositionally biased region" description="Basic and acidic residues" evidence="6">
    <location>
        <begin position="120"/>
        <end position="132"/>
    </location>
</feature>
<dbReference type="GO" id="GO:0016020">
    <property type="term" value="C:membrane"/>
    <property type="evidence" value="ECO:0007669"/>
    <property type="project" value="TreeGrafter"/>
</dbReference>
<sequence length="261" mass="29717">MDEVRKHVSKDDAWLVLFGEAIDVTRFIPLHPGGEDMITNYLGKDATKDWQEIHTPDTLEKYMEHLTKVGKIKADAGILSWLLARFRPAGPASPQQQAEKPPAAEEEEEEEDEEGEEEKVEPVRWTEEHEAELPPGGVFDLKELSRWDGKQLPMCIGVCGVVIDVSCSQNFVPDFGYGKLWAGKDTTYAMATVSLKDYDANKFDFKLEDFSEEQFKALCGWYKHFTTKYRTVGKLKELEGWDFSSVRRAAEELPTTNFASR</sequence>
<keyword evidence="1 5" id="KW-0349">Heme</keyword>
<dbReference type="InterPro" id="IPR036400">
    <property type="entry name" value="Cyt_B5-like_heme/steroid_sf"/>
</dbReference>
<dbReference type="PROSITE" id="PS00191">
    <property type="entry name" value="CYTOCHROME_B5_1"/>
    <property type="match status" value="1"/>
</dbReference>
<feature type="region of interest" description="Disordered" evidence="6">
    <location>
        <begin position="90"/>
        <end position="132"/>
    </location>
</feature>
<keyword evidence="2 5" id="KW-0479">Metal-binding</keyword>
<feature type="compositionally biased region" description="Acidic residues" evidence="6">
    <location>
        <begin position="104"/>
        <end position="119"/>
    </location>
</feature>
<reference evidence="8" key="1">
    <citation type="submission" date="2021-01" db="EMBL/GenBank/DDBJ databases">
        <authorList>
            <person name="Corre E."/>
            <person name="Pelletier E."/>
            <person name="Niang G."/>
            <person name="Scheremetjew M."/>
            <person name="Finn R."/>
            <person name="Kale V."/>
            <person name="Holt S."/>
            <person name="Cochrane G."/>
            <person name="Meng A."/>
            <person name="Brown T."/>
            <person name="Cohen L."/>
        </authorList>
    </citation>
    <scope>NUCLEOTIDE SEQUENCE</scope>
    <source>
        <strain evidence="8">OF101</strain>
    </source>
</reference>
<evidence type="ECO:0000256" key="3">
    <source>
        <dbReference type="ARBA" id="ARBA00023004"/>
    </source>
</evidence>
<dbReference type="PANTHER" id="PTHR19359:SF25">
    <property type="entry name" value="CYTOCHROME B5 HEME-BINDING DOMAIN-CONTAINING PROTEIN"/>
    <property type="match status" value="1"/>
</dbReference>
<dbReference type="AlphaFoldDB" id="A0A7S1Q7I4"/>
<dbReference type="InterPro" id="IPR050668">
    <property type="entry name" value="Cytochrome_b5"/>
</dbReference>
<gene>
    <name evidence="8" type="ORF">ACAT0790_LOCUS19136</name>
</gene>
<proteinExistence type="inferred from homology"/>
<dbReference type="Gene3D" id="3.10.120.10">
    <property type="entry name" value="Cytochrome b5-like heme/steroid binding domain"/>
    <property type="match status" value="2"/>
</dbReference>
<organism evidence="8">
    <name type="scientific">Alexandrium catenella</name>
    <name type="common">Red tide dinoflagellate</name>
    <name type="synonym">Gonyaulax catenella</name>
    <dbReference type="NCBI Taxonomy" id="2925"/>
    <lineage>
        <taxon>Eukaryota</taxon>
        <taxon>Sar</taxon>
        <taxon>Alveolata</taxon>
        <taxon>Dinophyceae</taxon>
        <taxon>Gonyaulacales</taxon>
        <taxon>Pyrocystaceae</taxon>
        <taxon>Alexandrium</taxon>
    </lineage>
</organism>
<comment type="similarity">
    <text evidence="4 5">Belongs to the cytochrome b5 family.</text>
</comment>
<dbReference type="PANTHER" id="PTHR19359">
    <property type="entry name" value="CYTOCHROME B5"/>
    <property type="match status" value="1"/>
</dbReference>
<dbReference type="PROSITE" id="PS50255">
    <property type="entry name" value="CYTOCHROME_B5_2"/>
    <property type="match status" value="1"/>
</dbReference>
<dbReference type="GO" id="GO:0020037">
    <property type="term" value="F:heme binding"/>
    <property type="evidence" value="ECO:0007669"/>
    <property type="project" value="UniProtKB-UniRule"/>
</dbReference>
<dbReference type="EMBL" id="HBGE01031700">
    <property type="protein sequence ID" value="CAD9124840.1"/>
    <property type="molecule type" value="Transcribed_RNA"/>
</dbReference>
<accession>A0A7S1Q7I4</accession>
<evidence type="ECO:0000256" key="2">
    <source>
        <dbReference type="ARBA" id="ARBA00022723"/>
    </source>
</evidence>
<dbReference type="InterPro" id="IPR001199">
    <property type="entry name" value="Cyt_B5-like_heme/steroid-bd"/>
</dbReference>